<protein>
    <submittedName>
        <fullName evidence="10">PTS system mannose-specific IIC component/fructoselysine and glucoselysine-specific PTS system IIC component</fullName>
    </submittedName>
</protein>
<feature type="transmembrane region" description="Helical" evidence="9">
    <location>
        <begin position="207"/>
        <end position="234"/>
    </location>
</feature>
<keyword evidence="11" id="KW-1185">Reference proteome</keyword>
<gene>
    <name evidence="10" type="ORF">DFR60_105299</name>
</gene>
<evidence type="ECO:0000256" key="8">
    <source>
        <dbReference type="ARBA" id="ARBA00023136"/>
    </source>
</evidence>
<dbReference type="Proteomes" id="UP000248057">
    <property type="component" value="Unassembled WGS sequence"/>
</dbReference>
<feature type="transmembrane region" description="Helical" evidence="9">
    <location>
        <begin position="63"/>
        <end position="85"/>
    </location>
</feature>
<comment type="subcellular location">
    <subcellularLocation>
        <location evidence="1">Cell membrane</location>
        <topology evidence="1">Multi-pass membrane protein</topology>
    </subcellularLocation>
</comment>
<dbReference type="PROSITE" id="PS51106">
    <property type="entry name" value="PTS_EIIC_TYPE_4"/>
    <property type="match status" value="1"/>
</dbReference>
<dbReference type="InterPro" id="IPR050303">
    <property type="entry name" value="GatZ_KbaZ_carbometab"/>
</dbReference>
<evidence type="ECO:0000256" key="9">
    <source>
        <dbReference type="SAM" id="Phobius"/>
    </source>
</evidence>
<evidence type="ECO:0000256" key="7">
    <source>
        <dbReference type="ARBA" id="ARBA00022989"/>
    </source>
</evidence>
<sequence length="262" mass="27296">MQAAILVGLAMAVLWFLEKLGGTPMVIRPIVVSPVIGALLGDLQTGVMVGATLELVFMGAIQIGAAVPPDVLVGAGLGTAFAIQSGQGADIALALALPIAILAQSLKVIVFIIRSWFMDLAMKLAEAGDIKKLHALNIGGLLLQCFMYFVVGFVALLFGSPAVEAFVNNIPQVILNGLSVAGGLLPAVGFALLLLPMMEKRNAIYFVFGFILISYLNLPIMAVTIMGVVLAFVICYEKGASGNGTAAAAAVSSEEEEDLFDE</sequence>
<dbReference type="AlphaFoldDB" id="A0A2V3Y5Q5"/>
<keyword evidence="5" id="KW-0598">Phosphotransferase system</keyword>
<evidence type="ECO:0000313" key="10">
    <source>
        <dbReference type="EMBL" id="PXX53810.1"/>
    </source>
</evidence>
<dbReference type="GO" id="GO:0005886">
    <property type="term" value="C:plasma membrane"/>
    <property type="evidence" value="ECO:0007669"/>
    <property type="project" value="UniProtKB-SubCell"/>
</dbReference>
<name>A0A2V3Y5Q5_9FIRM</name>
<dbReference type="Pfam" id="PF03609">
    <property type="entry name" value="EII-Sor"/>
    <property type="match status" value="1"/>
</dbReference>
<comment type="caution">
    <text evidence="10">The sequence shown here is derived from an EMBL/GenBank/DDBJ whole genome shotgun (WGS) entry which is preliminary data.</text>
</comment>
<dbReference type="EMBL" id="QJKD01000005">
    <property type="protein sequence ID" value="PXX53810.1"/>
    <property type="molecule type" value="Genomic_DNA"/>
</dbReference>
<keyword evidence="2" id="KW-0813">Transport</keyword>
<dbReference type="GeneID" id="86061689"/>
<evidence type="ECO:0000313" key="11">
    <source>
        <dbReference type="Proteomes" id="UP000248057"/>
    </source>
</evidence>
<keyword evidence="7 9" id="KW-1133">Transmembrane helix</keyword>
<dbReference type="PANTHER" id="PTHR32502:SF8">
    <property type="entry name" value="N-ACETYLGALACTOSAMINE PERMEASE IIC COMPONENT 1"/>
    <property type="match status" value="1"/>
</dbReference>
<feature type="transmembrane region" description="Helical" evidence="9">
    <location>
        <begin position="170"/>
        <end position="195"/>
    </location>
</feature>
<evidence type="ECO:0000256" key="6">
    <source>
        <dbReference type="ARBA" id="ARBA00022692"/>
    </source>
</evidence>
<feature type="transmembrane region" description="Helical" evidence="9">
    <location>
        <begin position="134"/>
        <end position="158"/>
    </location>
</feature>
<dbReference type="RefSeq" id="WP_110323112.1">
    <property type="nucleotide sequence ID" value="NZ_JAQETU010000018.1"/>
</dbReference>
<accession>A0A2V3Y5Q5</accession>
<dbReference type="InterPro" id="IPR004700">
    <property type="entry name" value="PTS_IIC_man"/>
</dbReference>
<keyword evidence="6 9" id="KW-0812">Transmembrane</keyword>
<reference evidence="10 11" key="1">
    <citation type="submission" date="2018-05" db="EMBL/GenBank/DDBJ databases">
        <title>Genomic Encyclopedia of Type Strains, Phase IV (KMG-IV): sequencing the most valuable type-strain genomes for metagenomic binning, comparative biology and taxonomic classification.</title>
        <authorList>
            <person name="Goeker M."/>
        </authorList>
    </citation>
    <scope>NUCLEOTIDE SEQUENCE [LARGE SCALE GENOMIC DNA]</scope>
    <source>
        <strain evidence="10 11">DSM 24995</strain>
    </source>
</reference>
<keyword evidence="4" id="KW-0762">Sugar transport</keyword>
<evidence type="ECO:0000256" key="5">
    <source>
        <dbReference type="ARBA" id="ARBA00022683"/>
    </source>
</evidence>
<organism evidence="10 11">
    <name type="scientific">Hungatella effluvii</name>
    <dbReference type="NCBI Taxonomy" id="1096246"/>
    <lineage>
        <taxon>Bacteria</taxon>
        <taxon>Bacillati</taxon>
        <taxon>Bacillota</taxon>
        <taxon>Clostridia</taxon>
        <taxon>Lachnospirales</taxon>
        <taxon>Lachnospiraceae</taxon>
        <taxon>Hungatella</taxon>
    </lineage>
</organism>
<evidence type="ECO:0000256" key="1">
    <source>
        <dbReference type="ARBA" id="ARBA00004651"/>
    </source>
</evidence>
<evidence type="ECO:0000256" key="4">
    <source>
        <dbReference type="ARBA" id="ARBA00022597"/>
    </source>
</evidence>
<proteinExistence type="predicted"/>
<evidence type="ECO:0000256" key="2">
    <source>
        <dbReference type="ARBA" id="ARBA00022448"/>
    </source>
</evidence>
<keyword evidence="8 9" id="KW-0472">Membrane</keyword>
<feature type="transmembrane region" description="Helical" evidence="9">
    <location>
        <begin position="91"/>
        <end position="113"/>
    </location>
</feature>
<dbReference type="PANTHER" id="PTHR32502">
    <property type="entry name" value="N-ACETYLGALACTOSAMINE PERMEASE II COMPONENT-RELATED"/>
    <property type="match status" value="1"/>
</dbReference>
<dbReference type="GO" id="GO:0009401">
    <property type="term" value="P:phosphoenolpyruvate-dependent sugar phosphotransferase system"/>
    <property type="evidence" value="ECO:0007669"/>
    <property type="project" value="UniProtKB-KW"/>
</dbReference>
<evidence type="ECO:0000256" key="3">
    <source>
        <dbReference type="ARBA" id="ARBA00022475"/>
    </source>
</evidence>
<keyword evidence="3" id="KW-1003">Cell membrane</keyword>